<dbReference type="OrthoDB" id="809632at2759"/>
<organism evidence="4 5">
    <name type="scientific">Cryoendolithus antarcticus</name>
    <dbReference type="NCBI Taxonomy" id="1507870"/>
    <lineage>
        <taxon>Eukaryota</taxon>
        <taxon>Fungi</taxon>
        <taxon>Dikarya</taxon>
        <taxon>Ascomycota</taxon>
        <taxon>Pezizomycotina</taxon>
        <taxon>Dothideomycetes</taxon>
        <taxon>Dothideomycetidae</taxon>
        <taxon>Cladosporiales</taxon>
        <taxon>Cladosporiaceae</taxon>
        <taxon>Cryoendolithus</taxon>
    </lineage>
</organism>
<dbReference type="GO" id="GO:0016628">
    <property type="term" value="F:oxidoreductase activity, acting on the CH-CH group of donors, NAD or NADP as acceptor"/>
    <property type="evidence" value="ECO:0007669"/>
    <property type="project" value="InterPro"/>
</dbReference>
<keyword evidence="5" id="KW-1185">Reference proteome</keyword>
<evidence type="ECO:0000259" key="2">
    <source>
        <dbReference type="Pfam" id="PF00107"/>
    </source>
</evidence>
<accession>A0A1V8SSF0</accession>
<feature type="domain" description="Alcohol dehydrogenase-like C-terminal" evidence="2">
    <location>
        <begin position="168"/>
        <end position="293"/>
    </location>
</feature>
<name>A0A1V8SSF0_9PEZI</name>
<dbReference type="InterPro" id="IPR013149">
    <property type="entry name" value="ADH-like_C"/>
</dbReference>
<dbReference type="PANTHER" id="PTHR43205:SF7">
    <property type="entry name" value="PROSTAGLANDIN REDUCTASE 1"/>
    <property type="match status" value="1"/>
</dbReference>
<dbReference type="EMBL" id="NAJO01000029">
    <property type="protein sequence ID" value="OQO01989.1"/>
    <property type="molecule type" value="Genomic_DNA"/>
</dbReference>
<dbReference type="InterPro" id="IPR036291">
    <property type="entry name" value="NAD(P)-bd_dom_sf"/>
</dbReference>
<keyword evidence="1" id="KW-0560">Oxidoreductase</keyword>
<evidence type="ECO:0000313" key="4">
    <source>
        <dbReference type="EMBL" id="OQO01989.1"/>
    </source>
</evidence>
<dbReference type="Pfam" id="PF16884">
    <property type="entry name" value="ADH_N_2"/>
    <property type="match status" value="1"/>
</dbReference>
<evidence type="ECO:0000259" key="3">
    <source>
        <dbReference type="Pfam" id="PF16884"/>
    </source>
</evidence>
<dbReference type="InterPro" id="IPR045010">
    <property type="entry name" value="MDR_fam"/>
</dbReference>
<proteinExistence type="predicted"/>
<reference evidence="5" key="1">
    <citation type="submission" date="2017-03" db="EMBL/GenBank/DDBJ databases">
        <title>Genomes of endolithic fungi from Antarctica.</title>
        <authorList>
            <person name="Coleine C."/>
            <person name="Masonjones S."/>
            <person name="Stajich J.E."/>
        </authorList>
    </citation>
    <scope>NUCLEOTIDE SEQUENCE [LARGE SCALE GENOMIC DNA]</scope>
    <source>
        <strain evidence="5">CCFEE 5527</strain>
    </source>
</reference>
<dbReference type="SUPFAM" id="SSF50129">
    <property type="entry name" value="GroES-like"/>
    <property type="match status" value="1"/>
</dbReference>
<dbReference type="FunFam" id="3.40.50.720:FF:000121">
    <property type="entry name" value="Prostaglandin reductase 2"/>
    <property type="match status" value="1"/>
</dbReference>
<dbReference type="Gene3D" id="3.90.180.10">
    <property type="entry name" value="Medium-chain alcohol dehydrogenases, catalytic domain"/>
    <property type="match status" value="1"/>
</dbReference>
<dbReference type="CDD" id="cd05288">
    <property type="entry name" value="PGDH"/>
    <property type="match status" value="1"/>
</dbReference>
<dbReference type="InParanoid" id="A0A1V8SSF0"/>
<feature type="domain" description="Oxidoreductase N-terminal" evidence="3">
    <location>
        <begin position="12"/>
        <end position="111"/>
    </location>
</feature>
<sequence length="350" mass="38177">MVQNKGLYYTAHPSGLPVVGEHIKIQSTDFDTEQAPPKGGITVKTNYVSFDPYQRGRMRKPEAKSYSPPFELNKPVTNGAVATVLKSDNSKYKSGDVIKVARMGTVEYEALSKEIADASEVLDNKYNLDPKLYTGALGMPGLTAYSSFYEIGQPKKGETIFISAASGAVGQLVGQLAKHEGLKVIGSVGDDKKLDFITKDLNFDAGFNYKKEDPLQALQRLAPNGIDIYYENVGGVQLSAAIASLNNFGRIIACGMISQYNTPPDQAYGVKNMMQFVAKRLKMQGFIVSDENMGPKYHKEHQENVQKWISEGTFKAEMSVTEGIDNAGEGLLGLFSGKNFGKAVLEVSKL</sequence>
<dbReference type="InterPro" id="IPR011032">
    <property type="entry name" value="GroES-like_sf"/>
</dbReference>
<comment type="caution">
    <text evidence="4">The sequence shown here is derived from an EMBL/GenBank/DDBJ whole genome shotgun (WGS) entry which is preliminary data.</text>
</comment>
<evidence type="ECO:0008006" key="6">
    <source>
        <dbReference type="Google" id="ProtNLM"/>
    </source>
</evidence>
<dbReference type="STRING" id="1507870.A0A1V8SSF0"/>
<protein>
    <recommendedName>
        <fullName evidence="6">Enoyl reductase (ER) domain-containing protein</fullName>
    </recommendedName>
</protein>
<dbReference type="InterPro" id="IPR041694">
    <property type="entry name" value="ADH_N_2"/>
</dbReference>
<dbReference type="Pfam" id="PF00107">
    <property type="entry name" value="ADH_zinc_N"/>
    <property type="match status" value="1"/>
</dbReference>
<dbReference type="SUPFAM" id="SSF51735">
    <property type="entry name" value="NAD(P)-binding Rossmann-fold domains"/>
    <property type="match status" value="1"/>
</dbReference>
<evidence type="ECO:0000256" key="1">
    <source>
        <dbReference type="ARBA" id="ARBA00023002"/>
    </source>
</evidence>
<dbReference type="AlphaFoldDB" id="A0A1V8SSF0"/>
<dbReference type="Gene3D" id="3.40.50.720">
    <property type="entry name" value="NAD(P)-binding Rossmann-like Domain"/>
    <property type="match status" value="1"/>
</dbReference>
<gene>
    <name evidence="4" type="ORF">B0A48_12462</name>
</gene>
<evidence type="ECO:0000313" key="5">
    <source>
        <dbReference type="Proteomes" id="UP000192596"/>
    </source>
</evidence>
<dbReference type="PANTHER" id="PTHR43205">
    <property type="entry name" value="PROSTAGLANDIN REDUCTASE"/>
    <property type="match status" value="1"/>
</dbReference>
<dbReference type="Proteomes" id="UP000192596">
    <property type="component" value="Unassembled WGS sequence"/>
</dbReference>